<evidence type="ECO:0000256" key="3">
    <source>
        <dbReference type="ARBA" id="ARBA00022679"/>
    </source>
</evidence>
<feature type="compositionally biased region" description="Basic and acidic residues" evidence="8">
    <location>
        <begin position="376"/>
        <end position="388"/>
    </location>
</feature>
<evidence type="ECO:0000256" key="7">
    <source>
        <dbReference type="PROSITE-ProRule" id="PRU10141"/>
    </source>
</evidence>
<keyword evidence="6 7" id="KW-0067">ATP-binding</keyword>
<dbReference type="Pfam" id="PF00069">
    <property type="entry name" value="Pkinase"/>
    <property type="match status" value="2"/>
</dbReference>
<comment type="similarity">
    <text evidence="1">Belongs to the protein kinase superfamily. STE Ser/Thr protein kinase family. MAP kinase kinase kinase subfamily.</text>
</comment>
<evidence type="ECO:0000256" key="5">
    <source>
        <dbReference type="ARBA" id="ARBA00022777"/>
    </source>
</evidence>
<dbReference type="EMBL" id="LJSK01000282">
    <property type="protein sequence ID" value="KPI84176.1"/>
    <property type="molecule type" value="Genomic_DNA"/>
</dbReference>
<feature type="compositionally biased region" description="Polar residues" evidence="8">
    <location>
        <begin position="733"/>
        <end position="746"/>
    </location>
</feature>
<dbReference type="PROSITE" id="PS00107">
    <property type="entry name" value="PROTEIN_KINASE_ATP"/>
    <property type="match status" value="1"/>
</dbReference>
<evidence type="ECO:0000256" key="8">
    <source>
        <dbReference type="SAM" id="MobiDB-lite"/>
    </source>
</evidence>
<feature type="binding site" evidence="7">
    <location>
        <position position="463"/>
    </location>
    <ligand>
        <name>ATP</name>
        <dbReference type="ChEBI" id="CHEBI:30616"/>
    </ligand>
</feature>
<feature type="compositionally biased region" description="Polar residues" evidence="8">
    <location>
        <begin position="236"/>
        <end position="250"/>
    </location>
</feature>
<keyword evidence="4 7" id="KW-0547">Nucleotide-binding</keyword>
<dbReference type="Gene3D" id="1.10.510.10">
    <property type="entry name" value="Transferase(Phosphotransferase) domain 1"/>
    <property type="match status" value="1"/>
</dbReference>
<feature type="region of interest" description="Disordered" evidence="8">
    <location>
        <begin position="89"/>
        <end position="109"/>
    </location>
</feature>
<dbReference type="InterPro" id="IPR050538">
    <property type="entry name" value="MAP_kinase_kinase_kinase"/>
</dbReference>
<reference evidence="10 11" key="1">
    <citation type="journal article" date="2015" name="PLoS Pathog.">
        <title>Leptomonas seymouri: Adaptations to the Dixenous Life Cycle Analyzed by Genome Sequencing, Transcriptome Profiling and Co-infection with Leishmania donovani.</title>
        <authorList>
            <person name="Kraeva N."/>
            <person name="Butenko A."/>
            <person name="Hlavacova J."/>
            <person name="Kostygov A."/>
            <person name="Myskova J."/>
            <person name="Grybchuk D."/>
            <person name="Lestinova T."/>
            <person name="Votypka J."/>
            <person name="Volf P."/>
            <person name="Opperdoes F."/>
            <person name="Flegontov P."/>
            <person name="Lukes J."/>
            <person name="Yurchenko V."/>
        </authorList>
    </citation>
    <scope>NUCLEOTIDE SEQUENCE [LARGE SCALE GENOMIC DNA]</scope>
    <source>
        <strain evidence="10 11">ATCC 30220</strain>
    </source>
</reference>
<evidence type="ECO:0000313" key="11">
    <source>
        <dbReference type="Proteomes" id="UP000038009"/>
    </source>
</evidence>
<dbReference type="InterPro" id="IPR017441">
    <property type="entry name" value="Protein_kinase_ATP_BS"/>
</dbReference>
<dbReference type="PROSITE" id="PS50011">
    <property type="entry name" value="PROTEIN_KINASE_DOM"/>
    <property type="match status" value="1"/>
</dbReference>
<evidence type="ECO:0000259" key="9">
    <source>
        <dbReference type="PROSITE" id="PS50011"/>
    </source>
</evidence>
<dbReference type="GO" id="GO:0035556">
    <property type="term" value="P:intracellular signal transduction"/>
    <property type="evidence" value="ECO:0007669"/>
    <property type="project" value="UniProtKB-ARBA"/>
</dbReference>
<feature type="region of interest" description="Disordered" evidence="8">
    <location>
        <begin position="532"/>
        <end position="577"/>
    </location>
</feature>
<dbReference type="GO" id="GO:0004674">
    <property type="term" value="F:protein serine/threonine kinase activity"/>
    <property type="evidence" value="ECO:0007669"/>
    <property type="project" value="UniProtKB-KW"/>
</dbReference>
<feature type="region of interest" description="Disordered" evidence="8">
    <location>
        <begin position="230"/>
        <end position="250"/>
    </location>
</feature>
<evidence type="ECO:0000256" key="1">
    <source>
        <dbReference type="ARBA" id="ARBA00006529"/>
    </source>
</evidence>
<accession>A0A0N0P3I6</accession>
<dbReference type="InterPro" id="IPR011009">
    <property type="entry name" value="Kinase-like_dom_sf"/>
</dbReference>
<keyword evidence="2 10" id="KW-0723">Serine/threonine-protein kinase</keyword>
<name>A0A0N0P3I6_LEPSE</name>
<dbReference type="AlphaFoldDB" id="A0A0N0P3I6"/>
<evidence type="ECO:0000256" key="4">
    <source>
        <dbReference type="ARBA" id="ARBA00022741"/>
    </source>
</evidence>
<dbReference type="InterPro" id="IPR000719">
    <property type="entry name" value="Prot_kinase_dom"/>
</dbReference>
<dbReference type="SMART" id="SM00220">
    <property type="entry name" value="S_TKc"/>
    <property type="match status" value="1"/>
</dbReference>
<dbReference type="Gene3D" id="3.30.200.20">
    <property type="entry name" value="Phosphorylase Kinase, domain 1"/>
    <property type="match status" value="1"/>
</dbReference>
<dbReference type="GO" id="GO:0005524">
    <property type="term" value="F:ATP binding"/>
    <property type="evidence" value="ECO:0007669"/>
    <property type="project" value="UniProtKB-UniRule"/>
</dbReference>
<sequence>MTPARKSTTRANGRQLRSSSSVGQCDSTSGSYPSVLGDFVFPYPDRGAARQQSTTPSIAPTESLDLRSPRLSLPASANTNTIAEVPPQPRARSYTVGGGSCKSRHRGHRNSNGLVITASMAGAGGAALFGNHVRTSSMSHAESYASRNSDRSLSLSSIPAASGRGGVTVHAVTGVAGATTLLHSAVNTMREGTPVNAATTAMLQVPVEPTTPPPQPPRLQQRPPLTPCAVGMPAQQGGSTHKSESFVTQRSASSDFVNGLDDSADSVLCGSTPLRPSTNAFCGPTGTYRYAMDSIAGDGGLLPHSGTPSAADGRRPRRYSITLADDDDNAHNASSVSTLDRLRSRRDGRNPHNSNAAVATRPMPMTAAPHSHTHARCAEHLDASSEPKTAIERWRAQEEQKRREESTPVQRHRLSARQWREAFHRLEENRLKWTMRSFIGAGTSGKVYEGVLEDAAHTPVAVKVLDVGVPMPVGPSTVATANEDGNMSPDQQEALLVLLREVEMMEKLHQRNIVTCLRCQVTPVHDRFMELHHKQQQQQPHRPSSLARPSDGAGSDDVKGVRHNANASPQRSPTAAAATRIPVQVEIIMELCKRGTLASVVRRSPGGQLPVVTARRYLRDVLKGLAYLHGNNFIHRDVKGENVLISADDVAKLADFGCSRRIVMTNSHVPGEGHDGTMSSIATTHATDSRYTTMVDYQWCEATGVAQTMVGTPMFMAPEIIQASGASPATPCSADSTEHGSGNTHHNNVHHGSAAAAAPLGYTASADIWSFGCLVLEVFGRTPWPTAGNNVYRLMKQIEQSVDDMPPGVPQNTPQELLDVLRRCFRRDPHRRSTARMLLRSTWMTCKDEELEEMPSRRQR</sequence>
<dbReference type="VEuPathDB" id="TriTrypDB:Lsey_0282_0010"/>
<protein>
    <submittedName>
        <fullName evidence="10">Serine/threonine protein kinase-like protein</fullName>
    </submittedName>
</protein>
<dbReference type="Proteomes" id="UP000038009">
    <property type="component" value="Unassembled WGS sequence"/>
</dbReference>
<proteinExistence type="inferred from homology"/>
<feature type="region of interest" description="Disordered" evidence="8">
    <location>
        <begin position="321"/>
        <end position="388"/>
    </location>
</feature>
<evidence type="ECO:0000313" key="10">
    <source>
        <dbReference type="EMBL" id="KPI84176.1"/>
    </source>
</evidence>
<dbReference type="PANTHER" id="PTHR48016:SF32">
    <property type="entry name" value="MITOGEN-ACTIVATED PROTEIN KINASE KINASE KINASE 4"/>
    <property type="match status" value="1"/>
</dbReference>
<feature type="compositionally biased region" description="Basic and acidic residues" evidence="8">
    <location>
        <begin position="340"/>
        <end position="350"/>
    </location>
</feature>
<evidence type="ECO:0000256" key="2">
    <source>
        <dbReference type="ARBA" id="ARBA00022527"/>
    </source>
</evidence>
<dbReference type="PROSITE" id="PS00108">
    <property type="entry name" value="PROTEIN_KINASE_ST"/>
    <property type="match status" value="1"/>
</dbReference>
<comment type="caution">
    <text evidence="10">The sequence shown here is derived from an EMBL/GenBank/DDBJ whole genome shotgun (WGS) entry which is preliminary data.</text>
</comment>
<dbReference type="InterPro" id="IPR008271">
    <property type="entry name" value="Ser/Thr_kinase_AS"/>
</dbReference>
<feature type="region of interest" description="Disordered" evidence="8">
    <location>
        <begin position="1"/>
        <end position="31"/>
    </location>
</feature>
<dbReference type="SUPFAM" id="SSF56112">
    <property type="entry name" value="Protein kinase-like (PK-like)"/>
    <property type="match status" value="1"/>
</dbReference>
<dbReference type="OMA" id="RCQVTPV"/>
<feature type="region of interest" description="Disordered" evidence="8">
    <location>
        <begin position="726"/>
        <end position="750"/>
    </location>
</feature>
<keyword evidence="5 10" id="KW-0418">Kinase</keyword>
<gene>
    <name evidence="10" type="ORF">ABL78_6765</name>
</gene>
<dbReference type="PANTHER" id="PTHR48016">
    <property type="entry name" value="MAP KINASE KINASE KINASE SSK2-RELATED-RELATED"/>
    <property type="match status" value="1"/>
</dbReference>
<keyword evidence="3" id="KW-0808">Transferase</keyword>
<feature type="domain" description="Protein kinase" evidence="9">
    <location>
        <begin position="433"/>
        <end position="844"/>
    </location>
</feature>
<keyword evidence="11" id="KW-1185">Reference proteome</keyword>
<evidence type="ECO:0000256" key="6">
    <source>
        <dbReference type="ARBA" id="ARBA00022840"/>
    </source>
</evidence>
<organism evidence="10 11">
    <name type="scientific">Leptomonas seymouri</name>
    <dbReference type="NCBI Taxonomy" id="5684"/>
    <lineage>
        <taxon>Eukaryota</taxon>
        <taxon>Discoba</taxon>
        <taxon>Euglenozoa</taxon>
        <taxon>Kinetoplastea</taxon>
        <taxon>Metakinetoplastina</taxon>
        <taxon>Trypanosomatida</taxon>
        <taxon>Trypanosomatidae</taxon>
        <taxon>Leishmaniinae</taxon>
        <taxon>Leptomonas</taxon>
    </lineage>
</organism>
<dbReference type="OrthoDB" id="266718at2759"/>